<dbReference type="RefSeq" id="WP_307416117.1">
    <property type="nucleotide sequence ID" value="NZ_CP194061.1"/>
</dbReference>
<dbReference type="Proteomes" id="UP001240250">
    <property type="component" value="Unassembled WGS sequence"/>
</dbReference>
<keyword evidence="5 7" id="KW-1133">Transmembrane helix</keyword>
<feature type="transmembrane region" description="Helical" evidence="7">
    <location>
        <begin position="165"/>
        <end position="186"/>
    </location>
</feature>
<comment type="caution">
    <text evidence="9">The sequence shown here is derived from an EMBL/GenBank/DDBJ whole genome shotgun (WGS) entry which is preliminary data.</text>
</comment>
<sequence>MAASVDMLPFAPATVLHAAGGGELTGLAGWVVSVIDALGPVGVGLLVALENLFPPIPSEVVLPVAGYVASQGGMSLAWAVAAATLGALVGAWALYGLGAWVGRARIRRWLERLPLMEVDDLDRAEGWFERHGGVAVLVGRCVPVVRSLISIPAGVEGMAFWRFSLYTLVGSAVWNGGLVWAGYLLGSQWEDVGRYSDWLNAVVYVVIAAVLVHFVWARTGARGERRRAASAARRGERTDA</sequence>
<evidence type="ECO:0000256" key="7">
    <source>
        <dbReference type="SAM" id="Phobius"/>
    </source>
</evidence>
<accession>A0ABU0GHJ1</accession>
<keyword evidence="10" id="KW-1185">Reference proteome</keyword>
<protein>
    <submittedName>
        <fullName evidence="9">Membrane protein DedA with SNARE-associated domain</fullName>
    </submittedName>
</protein>
<dbReference type="InterPro" id="IPR032816">
    <property type="entry name" value="VTT_dom"/>
</dbReference>
<name>A0ABU0GHJ1_9CELL</name>
<keyword evidence="6 7" id="KW-0472">Membrane</keyword>
<comment type="similarity">
    <text evidence="2">Belongs to the DedA family.</text>
</comment>
<dbReference type="EMBL" id="JAUSVM010000001">
    <property type="protein sequence ID" value="MDQ0424844.1"/>
    <property type="molecule type" value="Genomic_DNA"/>
</dbReference>
<evidence type="ECO:0000256" key="2">
    <source>
        <dbReference type="ARBA" id="ARBA00010792"/>
    </source>
</evidence>
<feature type="transmembrane region" description="Helical" evidence="7">
    <location>
        <begin position="198"/>
        <end position="217"/>
    </location>
</feature>
<organism evidence="9 10">
    <name type="scientific">Cellulomonas iranensis</name>
    <dbReference type="NCBI Taxonomy" id="76862"/>
    <lineage>
        <taxon>Bacteria</taxon>
        <taxon>Bacillati</taxon>
        <taxon>Actinomycetota</taxon>
        <taxon>Actinomycetes</taxon>
        <taxon>Micrococcales</taxon>
        <taxon>Cellulomonadaceae</taxon>
        <taxon>Cellulomonas</taxon>
    </lineage>
</organism>
<evidence type="ECO:0000256" key="3">
    <source>
        <dbReference type="ARBA" id="ARBA00022475"/>
    </source>
</evidence>
<evidence type="ECO:0000256" key="4">
    <source>
        <dbReference type="ARBA" id="ARBA00022692"/>
    </source>
</evidence>
<dbReference type="Pfam" id="PF09335">
    <property type="entry name" value="VTT_dom"/>
    <property type="match status" value="1"/>
</dbReference>
<keyword evidence="3" id="KW-1003">Cell membrane</keyword>
<dbReference type="InterPro" id="IPR051311">
    <property type="entry name" value="DedA_domain"/>
</dbReference>
<evidence type="ECO:0000256" key="6">
    <source>
        <dbReference type="ARBA" id="ARBA00023136"/>
    </source>
</evidence>
<reference evidence="9 10" key="1">
    <citation type="submission" date="2023-07" db="EMBL/GenBank/DDBJ databases">
        <title>Sequencing the genomes of 1000 actinobacteria strains.</title>
        <authorList>
            <person name="Klenk H.-P."/>
        </authorList>
    </citation>
    <scope>NUCLEOTIDE SEQUENCE [LARGE SCALE GENOMIC DNA]</scope>
    <source>
        <strain evidence="9 10">DSM 14785</strain>
    </source>
</reference>
<comment type="subcellular location">
    <subcellularLocation>
        <location evidence="1">Cell membrane</location>
        <topology evidence="1">Multi-pass membrane protein</topology>
    </subcellularLocation>
</comment>
<evidence type="ECO:0000256" key="5">
    <source>
        <dbReference type="ARBA" id="ARBA00022989"/>
    </source>
</evidence>
<gene>
    <name evidence="9" type="ORF">JO380_001225</name>
</gene>
<proteinExistence type="inferred from homology"/>
<evidence type="ECO:0000256" key="1">
    <source>
        <dbReference type="ARBA" id="ARBA00004651"/>
    </source>
</evidence>
<keyword evidence="4 7" id="KW-0812">Transmembrane</keyword>
<dbReference type="PANTHER" id="PTHR42709">
    <property type="entry name" value="ALKALINE PHOSPHATASE LIKE PROTEIN"/>
    <property type="match status" value="1"/>
</dbReference>
<dbReference type="PANTHER" id="PTHR42709:SF6">
    <property type="entry name" value="UNDECAPRENYL PHOSPHATE TRANSPORTER A"/>
    <property type="match status" value="1"/>
</dbReference>
<evidence type="ECO:0000313" key="9">
    <source>
        <dbReference type="EMBL" id="MDQ0424844.1"/>
    </source>
</evidence>
<feature type="domain" description="VTT" evidence="8">
    <location>
        <begin position="56"/>
        <end position="183"/>
    </location>
</feature>
<feature type="transmembrane region" description="Helical" evidence="7">
    <location>
        <begin position="76"/>
        <end position="102"/>
    </location>
</feature>
<evidence type="ECO:0000259" key="8">
    <source>
        <dbReference type="Pfam" id="PF09335"/>
    </source>
</evidence>
<evidence type="ECO:0000313" key="10">
    <source>
        <dbReference type="Proteomes" id="UP001240250"/>
    </source>
</evidence>